<feature type="transmembrane region" description="Helical" evidence="2">
    <location>
        <begin position="499"/>
        <end position="518"/>
    </location>
</feature>
<dbReference type="RefSeq" id="WP_159446965.1">
    <property type="nucleotide sequence ID" value="NZ_FUYF01000002.1"/>
</dbReference>
<sequence length="1036" mass="111121">MAGKVGCALLLAVLFAAAAVSRTSFAVFLVSLAVLLVGFLAWYVRTLRRDVTVTLQLPARPVHPDEDFAVLVKLHNNGRRPVPELRVVLQAVDAESGTAIELPCGAMLAPHQCADLRVTLRAAKSSLWRFRVREATVRDPLGLFAAHCAVPPQSRELCVLPPAEGEDDGAGTKPQNCAEKVTAAGCDLTDGVYDLRPYRAGDSPKLIHWKLTARVGELTVREPLGATYRADPAGSVLAEGADAPQQLLHFGQAAVKRLRRLTRRKDTDPATGLVFVDRVLLPRTKAAAHPMAETAADLLISELLALGLLTALNGAFALALPIWVWLGVAALCAAWPALHRVPLSKAGRYGVALALAVGYLVLLFAVQQPFLAGAAQCADAVRLCLDTRFNANFVLSASPVSAQMGLFALLTAVPFTMFLAALTARHTDALLLGAVLLPIVVFTLLAGTGRAVLGWLLLLPGWLGSCAAARSLVRKRLWRGKGSAVYAANLQTHRINQRLAGVGMAAICAVLFLPALALRPVLMLPLNALQPVTDKICAAGLSAAIEWLPKISGGALNFHVSAAAGGVEDGSLTRGDGLALTGLEDIMVTTDAKPEETVYLRGFIGVDYDGTSWQAGNAAAFDSAAANWKTDGDGRLAIANLPFLRAAYSGAQPRQMTVQRLHANDAYTFAPYNAYFNDYYTPDGDGAIAGQTVQDDMFYYFPRKQAKELLAARDDDDAGVLDRLESAYAAYVRARCLDVPDGAGYDAIDKELAALVKERKLRDDDIDGRRALVRSWLNEHCRYSADAETPDDTDPLLYFLSESHTGSSTQFASAAVLLCRMVGLPARYVVGYAAPQSLFTAAGDGSCRAVLQDDNAHAWAEIYLSGQGWTPLEVTPGMTAELTEGELAADAAQAGQNAADSDTPLPARQEADSPTETPQSVPLLWVLPTVLLLLVLALALLRRARRTPLQTVQAEFCALHRKMRRCGLAAEVSSDEAAFAEFLQTHCPQTDRETVQHLLDAVQAAQFAPDPCTAETAQEVRALCRKLRKKLCRRTV</sequence>
<feature type="transmembrane region" description="Helical" evidence="2">
    <location>
        <begin position="452"/>
        <end position="473"/>
    </location>
</feature>
<name>A0A1T4WFJ1_9FIRM</name>
<feature type="transmembrane region" description="Helical" evidence="2">
    <location>
        <begin position="429"/>
        <end position="446"/>
    </location>
</feature>
<evidence type="ECO:0000313" key="5">
    <source>
        <dbReference type="Proteomes" id="UP000190286"/>
    </source>
</evidence>
<dbReference type="STRING" id="745368.SAMN02745178_00506"/>
<protein>
    <recommendedName>
        <fullName evidence="3">Transglutaminase-like domain-containing protein</fullName>
    </recommendedName>
</protein>
<feature type="transmembrane region" description="Helical" evidence="2">
    <location>
        <begin position="923"/>
        <end position="941"/>
    </location>
</feature>
<dbReference type="OrthoDB" id="9804872at2"/>
<evidence type="ECO:0000259" key="3">
    <source>
        <dbReference type="SMART" id="SM00460"/>
    </source>
</evidence>
<dbReference type="Gene3D" id="3.10.620.30">
    <property type="match status" value="1"/>
</dbReference>
<feature type="transmembrane region" description="Helical" evidence="2">
    <location>
        <begin position="350"/>
        <end position="366"/>
    </location>
</feature>
<dbReference type="Pfam" id="PF01841">
    <property type="entry name" value="Transglut_core"/>
    <property type="match status" value="1"/>
</dbReference>
<keyword evidence="2" id="KW-0812">Transmembrane</keyword>
<gene>
    <name evidence="4" type="ORF">SAMN02745178_00506</name>
</gene>
<dbReference type="EMBL" id="FUYF01000002">
    <property type="protein sequence ID" value="SKA75957.1"/>
    <property type="molecule type" value="Genomic_DNA"/>
</dbReference>
<keyword evidence="2" id="KW-0472">Membrane</keyword>
<feature type="transmembrane region" description="Helical" evidence="2">
    <location>
        <begin position="26"/>
        <end position="44"/>
    </location>
</feature>
<dbReference type="SMART" id="SM00460">
    <property type="entry name" value="TGc"/>
    <property type="match status" value="1"/>
</dbReference>
<feature type="transmembrane region" description="Helical" evidence="2">
    <location>
        <begin position="322"/>
        <end position="338"/>
    </location>
</feature>
<dbReference type="InterPro" id="IPR038765">
    <property type="entry name" value="Papain-like_cys_pep_sf"/>
</dbReference>
<dbReference type="InterPro" id="IPR002931">
    <property type="entry name" value="Transglutaminase-like"/>
</dbReference>
<evidence type="ECO:0000256" key="1">
    <source>
        <dbReference type="SAM" id="MobiDB-lite"/>
    </source>
</evidence>
<organism evidence="4 5">
    <name type="scientific">Gemmiger formicilis</name>
    <dbReference type="NCBI Taxonomy" id="745368"/>
    <lineage>
        <taxon>Bacteria</taxon>
        <taxon>Bacillati</taxon>
        <taxon>Bacillota</taxon>
        <taxon>Clostridia</taxon>
        <taxon>Eubacteriales</taxon>
        <taxon>Gemmiger</taxon>
    </lineage>
</organism>
<dbReference type="InterPro" id="IPR052901">
    <property type="entry name" value="Bact_TGase-like"/>
</dbReference>
<feature type="transmembrane region" description="Helical" evidence="2">
    <location>
        <begin position="295"/>
        <end position="316"/>
    </location>
</feature>
<evidence type="ECO:0000256" key="2">
    <source>
        <dbReference type="SAM" id="Phobius"/>
    </source>
</evidence>
<dbReference type="PANTHER" id="PTHR42736:SF1">
    <property type="entry name" value="PROTEIN-GLUTAMINE GAMMA-GLUTAMYLTRANSFERASE"/>
    <property type="match status" value="1"/>
</dbReference>
<feature type="compositionally biased region" description="Low complexity" evidence="1">
    <location>
        <begin position="891"/>
        <end position="900"/>
    </location>
</feature>
<dbReference type="PANTHER" id="PTHR42736">
    <property type="entry name" value="PROTEIN-GLUTAMINE GAMMA-GLUTAMYLTRANSFERASE"/>
    <property type="match status" value="1"/>
</dbReference>
<evidence type="ECO:0000313" key="4">
    <source>
        <dbReference type="EMBL" id="SKA75957.1"/>
    </source>
</evidence>
<reference evidence="4 5" key="1">
    <citation type="submission" date="2017-02" db="EMBL/GenBank/DDBJ databases">
        <authorList>
            <person name="Peterson S.W."/>
        </authorList>
    </citation>
    <scope>NUCLEOTIDE SEQUENCE [LARGE SCALE GENOMIC DNA]</scope>
    <source>
        <strain evidence="4 5">ATCC 27749</strain>
    </source>
</reference>
<keyword evidence="2" id="KW-1133">Transmembrane helix</keyword>
<feature type="transmembrane region" description="Helical" evidence="2">
    <location>
        <begin position="402"/>
        <end position="422"/>
    </location>
</feature>
<feature type="region of interest" description="Disordered" evidence="1">
    <location>
        <begin position="891"/>
        <end position="918"/>
    </location>
</feature>
<proteinExistence type="predicted"/>
<dbReference type="SUPFAM" id="SSF54001">
    <property type="entry name" value="Cysteine proteinases"/>
    <property type="match status" value="1"/>
</dbReference>
<dbReference type="Proteomes" id="UP000190286">
    <property type="component" value="Unassembled WGS sequence"/>
</dbReference>
<dbReference type="AlphaFoldDB" id="A0A1T4WFJ1"/>
<dbReference type="GeneID" id="93336998"/>
<keyword evidence="5" id="KW-1185">Reference proteome</keyword>
<feature type="domain" description="Transglutaminase-like" evidence="3">
    <location>
        <begin position="800"/>
        <end position="876"/>
    </location>
</feature>
<accession>A0A1T4WFJ1</accession>